<dbReference type="AlphaFoldDB" id="A0A0K2U2A1"/>
<name>A0A0K2U2A1_LEPSM</name>
<protein>
    <submittedName>
        <fullName evidence="1">Uncharacterized protein</fullName>
    </submittedName>
</protein>
<sequence>MKGIYIYSDRGRRLKVREIASSVVISSWNPISIHLRPQMLRCELVILCFNFTILFDGKKYRSS</sequence>
<accession>A0A0K2U2A1</accession>
<reference evidence="1" key="1">
    <citation type="submission" date="2014-05" db="EMBL/GenBank/DDBJ databases">
        <authorList>
            <person name="Chronopoulou M."/>
        </authorList>
    </citation>
    <scope>NUCLEOTIDE SEQUENCE</scope>
    <source>
        <tissue evidence="1">Whole organism</tissue>
    </source>
</reference>
<organism evidence="1">
    <name type="scientific">Lepeophtheirus salmonis</name>
    <name type="common">Salmon louse</name>
    <name type="synonym">Caligus salmonis</name>
    <dbReference type="NCBI Taxonomy" id="72036"/>
    <lineage>
        <taxon>Eukaryota</taxon>
        <taxon>Metazoa</taxon>
        <taxon>Ecdysozoa</taxon>
        <taxon>Arthropoda</taxon>
        <taxon>Crustacea</taxon>
        <taxon>Multicrustacea</taxon>
        <taxon>Hexanauplia</taxon>
        <taxon>Copepoda</taxon>
        <taxon>Siphonostomatoida</taxon>
        <taxon>Caligidae</taxon>
        <taxon>Lepeophtheirus</taxon>
    </lineage>
</organism>
<proteinExistence type="predicted"/>
<dbReference type="EMBL" id="HACA01014450">
    <property type="protein sequence ID" value="CDW31811.1"/>
    <property type="molecule type" value="Transcribed_RNA"/>
</dbReference>
<evidence type="ECO:0000313" key="1">
    <source>
        <dbReference type="EMBL" id="CDW31811.1"/>
    </source>
</evidence>